<proteinExistence type="predicted"/>
<sequence>MTVHVRQDDAGVTVTAPAYRFVWGRADDRFTLTDAAGRTIVAGPLAPLVVTAAGPRPAGSAHTARVTGSRLAVRYPEVGLALRFEDAAVWVEPVEAVLADPVVELYLFGGVADGRAAPGLTHTYLVQPGLCESAAVSPVLNTDVNLDLVSWLGRGTMGADSAIHQQWGLPAHFFCGVSRDAPPNSGRSATDRRSAAFCLGLAELPAADFLLHLGPGRTSPVFRYHADRWGQVPTGPVRLGAELVLTVADDYRAAIRAYYRVLRDTGRVTPARGRRAALATQFNTWGAQCAAGVEGAKFDQDALERVYEEMRASPLRPEMFVVDDKWEGSYGALAHDERRFGGFEKFLDRVRADGHLVGLWAAFLRTNDPGLLGLGMEHVLHDAAGVPIAKGNAFEAAPYYLFDVSQEAVAAALTAAIGTFVARYDPDLVKFDFGYELPALSRAMPADPAYAGERLLGRALDVVVGALRAAKPDLAVMYYALSPLLVDRIDQHCHDDMFLCVDEYAEEGNRRQWFSSLLGELGVPSYGSGGYDWASMPDIWFDTVAAGPIGTLSGVGDDERGGRLTPAVAARHVGLTAIARRTSMFRVDPVSPVTVGAATGARSSSWLRYEADVPVLACLRARDGAAHHAGIGTDADVVVASLTDQPVSDADRVGVVPFGTGTLTLAGRPGTVTYHRLDGSQRAAPAGHHDGALSVPLDGAGDPPVTWIEIVRG</sequence>
<dbReference type="AlphaFoldDB" id="A0A8J3J051"/>
<dbReference type="RefSeq" id="WP_203654456.1">
    <property type="nucleotide sequence ID" value="NZ_BAAAZM010000010.1"/>
</dbReference>
<dbReference type="InterPro" id="IPR017853">
    <property type="entry name" value="GH"/>
</dbReference>
<organism evidence="1 2">
    <name type="scientific">Actinocatenispora rupis</name>
    <dbReference type="NCBI Taxonomy" id="519421"/>
    <lineage>
        <taxon>Bacteria</taxon>
        <taxon>Bacillati</taxon>
        <taxon>Actinomycetota</taxon>
        <taxon>Actinomycetes</taxon>
        <taxon>Micromonosporales</taxon>
        <taxon>Micromonosporaceae</taxon>
        <taxon>Actinocatenispora</taxon>
    </lineage>
</organism>
<evidence type="ECO:0000313" key="1">
    <source>
        <dbReference type="EMBL" id="GID09595.1"/>
    </source>
</evidence>
<reference evidence="1" key="1">
    <citation type="submission" date="2021-01" db="EMBL/GenBank/DDBJ databases">
        <title>Whole genome shotgun sequence of Actinocatenispora rupis NBRC 107355.</title>
        <authorList>
            <person name="Komaki H."/>
            <person name="Tamura T."/>
        </authorList>
    </citation>
    <scope>NUCLEOTIDE SEQUENCE</scope>
    <source>
        <strain evidence="1">NBRC 107355</strain>
    </source>
</reference>
<gene>
    <name evidence="1" type="ORF">Aru02nite_04840</name>
</gene>
<keyword evidence="2" id="KW-1185">Reference proteome</keyword>
<protein>
    <submittedName>
        <fullName evidence="1">Uncharacterized protein</fullName>
    </submittedName>
</protein>
<dbReference type="InterPro" id="IPR013785">
    <property type="entry name" value="Aldolase_TIM"/>
</dbReference>
<dbReference type="EMBL" id="BOMB01000001">
    <property type="protein sequence ID" value="GID09595.1"/>
    <property type="molecule type" value="Genomic_DNA"/>
</dbReference>
<name>A0A8J3J051_9ACTN</name>
<accession>A0A8J3J051</accession>
<dbReference type="Gene3D" id="3.20.20.70">
    <property type="entry name" value="Aldolase class I"/>
    <property type="match status" value="1"/>
</dbReference>
<dbReference type="SUPFAM" id="SSF51445">
    <property type="entry name" value="(Trans)glycosidases"/>
    <property type="match status" value="1"/>
</dbReference>
<comment type="caution">
    <text evidence="1">The sequence shown here is derived from an EMBL/GenBank/DDBJ whole genome shotgun (WGS) entry which is preliminary data.</text>
</comment>
<evidence type="ECO:0000313" key="2">
    <source>
        <dbReference type="Proteomes" id="UP000612808"/>
    </source>
</evidence>
<dbReference type="Proteomes" id="UP000612808">
    <property type="component" value="Unassembled WGS sequence"/>
</dbReference>